<dbReference type="RefSeq" id="WP_277276431.1">
    <property type="nucleotide sequence ID" value="NZ_JAROCY010000006.1"/>
</dbReference>
<sequence length="115" mass="12753">MPQIGAFTREKSCFFGRIETLIIRRDIVLVPTDNADAENTPDYRVHVAADGDAEPGAECGAAWKRTGERAGEFLALVIDDPALPQPIRANLFRDDAKGVTWSLQWSRSSRHEGKD</sequence>
<dbReference type="Pfam" id="PF05284">
    <property type="entry name" value="DUF736"/>
    <property type="match status" value="1"/>
</dbReference>
<evidence type="ECO:0000313" key="2">
    <source>
        <dbReference type="Proteomes" id="UP001222770"/>
    </source>
</evidence>
<comment type="caution">
    <text evidence="1">The sequence shown here is derived from an EMBL/GenBank/DDBJ whole genome shotgun (WGS) entry which is preliminary data.</text>
</comment>
<organism evidence="1 2">
    <name type="scientific">Novosphingobium cyanobacteriorum</name>
    <dbReference type="NCBI Taxonomy" id="3024215"/>
    <lineage>
        <taxon>Bacteria</taxon>
        <taxon>Pseudomonadati</taxon>
        <taxon>Pseudomonadota</taxon>
        <taxon>Alphaproteobacteria</taxon>
        <taxon>Sphingomonadales</taxon>
        <taxon>Sphingomonadaceae</taxon>
        <taxon>Novosphingobium</taxon>
    </lineage>
</organism>
<protein>
    <submittedName>
        <fullName evidence="1">DUF736 domain-containing protein</fullName>
    </submittedName>
</protein>
<dbReference type="EMBL" id="JAROCY010000006">
    <property type="protein sequence ID" value="MDF8333085.1"/>
    <property type="molecule type" value="Genomic_DNA"/>
</dbReference>
<dbReference type="Proteomes" id="UP001222770">
    <property type="component" value="Unassembled WGS sequence"/>
</dbReference>
<proteinExistence type="predicted"/>
<name>A0ABT6CGM6_9SPHN</name>
<evidence type="ECO:0000313" key="1">
    <source>
        <dbReference type="EMBL" id="MDF8333085.1"/>
    </source>
</evidence>
<gene>
    <name evidence="1" type="ORF">POM99_07735</name>
</gene>
<reference evidence="1 2" key="1">
    <citation type="submission" date="2023-03" db="EMBL/GenBank/DDBJ databases">
        <title>Novosphingobium cyanobacteriorum sp. nov., isolated from a eutrophic reservoir during the Microcystis bloom period.</title>
        <authorList>
            <person name="Kang M."/>
            <person name="Le V."/>
            <person name="Ko S.-R."/>
            <person name="Lee S.-A."/>
            <person name="Ahn C.-Y."/>
        </authorList>
    </citation>
    <scope>NUCLEOTIDE SEQUENCE [LARGE SCALE GENOMIC DNA]</scope>
    <source>
        <strain evidence="1 2">HBC54</strain>
    </source>
</reference>
<accession>A0ABT6CGM6</accession>
<dbReference type="InterPro" id="IPR007948">
    <property type="entry name" value="DUF736"/>
</dbReference>
<keyword evidence="2" id="KW-1185">Reference proteome</keyword>